<sequence length="228" mass="24666">MGPYLGGQNHAGSSGWALNPMRHMPPERLGRWAGGCRAAPEPRNPDGCRKLQRHEPPTPRIHLEETALLTPGSLTLASGTWEYCSLAHAHVCTHEKAGRRGCVREEPGVTLDCVPLEGCRGGTPAGQPPGLKFVWHQAGDTSSCPLSTQGLLPLLGKEGFSSVLRRSPRMLAFLQGPVGRLPTPHRVPFQCFPAPFCVAALRSDLGVPPLPWISGRSRPRRRGDEECS</sequence>
<evidence type="ECO:0000313" key="2">
    <source>
        <dbReference type="Proteomes" id="UP000269945"/>
    </source>
</evidence>
<protein>
    <submittedName>
        <fullName evidence="1">Uncharacterized protein</fullName>
    </submittedName>
</protein>
<gene>
    <name evidence="1" type="ORF">BN2614_LOCUS5</name>
</gene>
<dbReference type="EMBL" id="CYRY02011953">
    <property type="protein sequence ID" value="VCW79408.1"/>
    <property type="molecule type" value="Genomic_DNA"/>
</dbReference>
<comment type="caution">
    <text evidence="1">The sequence shown here is derived from an EMBL/GenBank/DDBJ whole genome shotgun (WGS) entry which is preliminary data.</text>
</comment>
<dbReference type="AlphaFoldDB" id="A0A9X9LQM4"/>
<reference evidence="1 2" key="1">
    <citation type="submission" date="2018-10" db="EMBL/GenBank/DDBJ databases">
        <authorList>
            <person name="Ekblom R."/>
            <person name="Jareborg N."/>
        </authorList>
    </citation>
    <scope>NUCLEOTIDE SEQUENCE [LARGE SCALE GENOMIC DNA]</scope>
    <source>
        <tissue evidence="1">Muscle</tissue>
    </source>
</reference>
<proteinExistence type="predicted"/>
<accession>A0A9X9LQM4</accession>
<name>A0A9X9LQM4_GULGU</name>
<dbReference type="Proteomes" id="UP000269945">
    <property type="component" value="Unassembled WGS sequence"/>
</dbReference>
<organism evidence="1 2">
    <name type="scientific">Gulo gulo</name>
    <name type="common">Wolverine</name>
    <name type="synonym">Gluton</name>
    <dbReference type="NCBI Taxonomy" id="48420"/>
    <lineage>
        <taxon>Eukaryota</taxon>
        <taxon>Metazoa</taxon>
        <taxon>Chordata</taxon>
        <taxon>Craniata</taxon>
        <taxon>Vertebrata</taxon>
        <taxon>Euteleostomi</taxon>
        <taxon>Mammalia</taxon>
        <taxon>Eutheria</taxon>
        <taxon>Laurasiatheria</taxon>
        <taxon>Carnivora</taxon>
        <taxon>Caniformia</taxon>
        <taxon>Musteloidea</taxon>
        <taxon>Mustelidae</taxon>
        <taxon>Guloninae</taxon>
        <taxon>Gulo</taxon>
    </lineage>
</organism>
<keyword evidence="2" id="KW-1185">Reference proteome</keyword>
<evidence type="ECO:0000313" key="1">
    <source>
        <dbReference type="EMBL" id="VCW79408.1"/>
    </source>
</evidence>